<accession>A0AAD7D0J4</accession>
<evidence type="ECO:0000256" key="1">
    <source>
        <dbReference type="SAM" id="MobiDB-lite"/>
    </source>
</evidence>
<dbReference type="EMBL" id="JARKIE010000164">
    <property type="protein sequence ID" value="KAJ7672928.1"/>
    <property type="molecule type" value="Genomic_DNA"/>
</dbReference>
<proteinExistence type="predicted"/>
<name>A0AAD7D0J4_MYCRO</name>
<evidence type="ECO:0000313" key="3">
    <source>
        <dbReference type="Proteomes" id="UP001221757"/>
    </source>
</evidence>
<dbReference type="Proteomes" id="UP001221757">
    <property type="component" value="Unassembled WGS sequence"/>
</dbReference>
<keyword evidence="3" id="KW-1185">Reference proteome</keyword>
<protein>
    <submittedName>
        <fullName evidence="2">Uncharacterized protein</fullName>
    </submittedName>
</protein>
<evidence type="ECO:0000313" key="2">
    <source>
        <dbReference type="EMBL" id="KAJ7672928.1"/>
    </source>
</evidence>
<gene>
    <name evidence="2" type="ORF">B0H17DRAFT_1083353</name>
</gene>
<comment type="caution">
    <text evidence="2">The sequence shown here is derived from an EMBL/GenBank/DDBJ whole genome shotgun (WGS) entry which is preliminary data.</text>
</comment>
<reference evidence="2" key="1">
    <citation type="submission" date="2023-03" db="EMBL/GenBank/DDBJ databases">
        <title>Massive genome expansion in bonnet fungi (Mycena s.s.) driven by repeated elements and novel gene families across ecological guilds.</title>
        <authorList>
            <consortium name="Lawrence Berkeley National Laboratory"/>
            <person name="Harder C.B."/>
            <person name="Miyauchi S."/>
            <person name="Viragh M."/>
            <person name="Kuo A."/>
            <person name="Thoen E."/>
            <person name="Andreopoulos B."/>
            <person name="Lu D."/>
            <person name="Skrede I."/>
            <person name="Drula E."/>
            <person name="Henrissat B."/>
            <person name="Morin E."/>
            <person name="Kohler A."/>
            <person name="Barry K."/>
            <person name="LaButti K."/>
            <person name="Morin E."/>
            <person name="Salamov A."/>
            <person name="Lipzen A."/>
            <person name="Mereny Z."/>
            <person name="Hegedus B."/>
            <person name="Baldrian P."/>
            <person name="Stursova M."/>
            <person name="Weitz H."/>
            <person name="Taylor A."/>
            <person name="Grigoriev I.V."/>
            <person name="Nagy L.G."/>
            <person name="Martin F."/>
            <person name="Kauserud H."/>
        </authorList>
    </citation>
    <scope>NUCLEOTIDE SEQUENCE</scope>
    <source>
        <strain evidence="2">CBHHK067</strain>
    </source>
</reference>
<sequence>MSTESSGDSEYESDTGPRDNPRCSNFENNEPVKNGFECTERGSNIRALNRKGRAICRIVSAHGWTLSQIMHIFRVPEKPISKALKNLYSPNDDTGKDYDFVDAEFRKKFPPLKYARGHIVPSPSINTGQDPSGDGGDDPSNSFQSNSTLKRPLANENQGTWHLVKKPRYDYLSQAPHPLPHQFFQPKHSPELLSFLKDVRGLDLSKHVDLFIDRGLQDVAALRLMATWERAKLEETLAREFMGSAEKLAGRKGLTALEVISLELAIRALSSRKTA</sequence>
<feature type="region of interest" description="Disordered" evidence="1">
    <location>
        <begin position="116"/>
        <end position="157"/>
    </location>
</feature>
<dbReference type="AlphaFoldDB" id="A0AAD7D0J4"/>
<organism evidence="2 3">
    <name type="scientific">Mycena rosella</name>
    <name type="common">Pink bonnet</name>
    <name type="synonym">Agaricus rosellus</name>
    <dbReference type="NCBI Taxonomy" id="1033263"/>
    <lineage>
        <taxon>Eukaryota</taxon>
        <taxon>Fungi</taxon>
        <taxon>Dikarya</taxon>
        <taxon>Basidiomycota</taxon>
        <taxon>Agaricomycotina</taxon>
        <taxon>Agaricomycetes</taxon>
        <taxon>Agaricomycetidae</taxon>
        <taxon>Agaricales</taxon>
        <taxon>Marasmiineae</taxon>
        <taxon>Mycenaceae</taxon>
        <taxon>Mycena</taxon>
    </lineage>
</organism>
<feature type="region of interest" description="Disordered" evidence="1">
    <location>
        <begin position="1"/>
        <end position="34"/>
    </location>
</feature>
<feature type="compositionally biased region" description="Polar residues" evidence="1">
    <location>
        <begin position="141"/>
        <end position="157"/>
    </location>
</feature>